<protein>
    <submittedName>
        <fullName evidence="1">Uncharacterized protein</fullName>
    </submittedName>
</protein>
<sequence>MKRSSESLIWVFRRSFDLWQCLCNSKFTLNNQMIKFNLNIIFGG</sequence>
<organism evidence="1 2">
    <name type="scientific">Morococcus cerebrosus</name>
    <dbReference type="NCBI Taxonomy" id="1056807"/>
    <lineage>
        <taxon>Bacteria</taxon>
        <taxon>Pseudomonadati</taxon>
        <taxon>Pseudomonadota</taxon>
        <taxon>Betaproteobacteria</taxon>
        <taxon>Neisseriales</taxon>
        <taxon>Neisseriaceae</taxon>
        <taxon>Morococcus</taxon>
    </lineage>
</organism>
<proteinExistence type="predicted"/>
<dbReference type="EMBL" id="JUFZ01000079">
    <property type="protein sequence ID" value="KIC06914.1"/>
    <property type="molecule type" value="Genomic_DNA"/>
</dbReference>
<evidence type="ECO:0000313" key="2">
    <source>
        <dbReference type="Proteomes" id="UP000031390"/>
    </source>
</evidence>
<reference evidence="1 2" key="1">
    <citation type="submission" date="2014-12" db="EMBL/GenBank/DDBJ databases">
        <title>Genome sequence of Morococcus cerebrosus.</title>
        <authorList>
            <person name="Shin S.-K."/>
            <person name="Yi H."/>
        </authorList>
    </citation>
    <scope>NUCLEOTIDE SEQUENCE [LARGE SCALE GENOMIC DNA]</scope>
    <source>
        <strain evidence="1 2">CIP 81.93</strain>
    </source>
</reference>
<comment type="caution">
    <text evidence="1">The sequence shown here is derived from an EMBL/GenBank/DDBJ whole genome shotgun (WGS) entry which is preliminary data.</text>
</comment>
<evidence type="ECO:0000313" key="1">
    <source>
        <dbReference type="EMBL" id="KIC06914.1"/>
    </source>
</evidence>
<dbReference type="AlphaFoldDB" id="A0A0C1E4J7"/>
<name>A0A0C1E4J7_9NEIS</name>
<accession>A0A0C1E4J7</accession>
<dbReference type="Proteomes" id="UP000031390">
    <property type="component" value="Unassembled WGS sequence"/>
</dbReference>
<gene>
    <name evidence="1" type="ORF">MCC93_17050</name>
</gene>